<keyword evidence="3" id="KW-1185">Reference proteome</keyword>
<dbReference type="STRING" id="103372.F4W7X9"/>
<dbReference type="OrthoDB" id="102511at2759"/>
<feature type="compositionally biased region" description="Basic and acidic residues" evidence="1">
    <location>
        <begin position="1584"/>
        <end position="1600"/>
    </location>
</feature>
<evidence type="ECO:0000313" key="2">
    <source>
        <dbReference type="EMBL" id="EGI69649.1"/>
    </source>
</evidence>
<evidence type="ECO:0000313" key="3">
    <source>
        <dbReference type="Proteomes" id="UP000007755"/>
    </source>
</evidence>
<sequence>MEVAPMGNLPCSKDLWSIISGTTCCCAKETVEEEIKNATVLLKEGLQFFKPYTDASLQSISKRDPPPLQQMFDLINKLAPLLNLDATITWDLVCNFVSYEYRNCAETFASQLSDLTSILMGNLLESIRKQIEALKFVNAPTRSQFCTEDHLHQLYNSTLIEMRELLHILTVIVHDVHIPSYEFAKFYGSIGGEPRRLVSTKSHEDKEAITKKIEELQYSQIALLLVTLDVDKHTSMDDWINDVRSNMQDIFEHKCVRESSPQDGPLLLSWMLANYAIDPDNIDTLIRFRPFGIKAIQLDVFEYLRDLINCEMFQEETHYAEVVRSSVYNLLSLMCVFMDEDRLSALNGIFDALAAVVKFPECATRFWAEQGDGLWSIYKVAKELYPYKFEPLTKIAIGLASTIITSAKKIASELNNLQSLKIEVSRQRDYSKPLQPYKADCIIQENSFTIASNCMCEKITVLSDEKEVVLFHTKANYWNALHHKMEQLFSQASRGITHITVNGDNLSENVRLGLKLLEALLAKDIEIPSSMVTPTELSFEIINRFSYPALPTNLYKIVAVCISISSKLVLRYPEDILSRTRSGVYPKFNNWNQKPLYFAEAISFDGGLIASWLSGIETIEHTYPILCAFLDTLYNYLIAKHSKEAMYTIEIPGMVFLLQAVLPKLDSWYFESNAERIDLWLKSMFCIHRALDSTLPKDDIRNELQLVVVYSLLYLEPRHALLKLLRTGERTLHNKMISETNWINGKGFKTIKSVELALSIVNRLLMFRKSLGLELGDRSPLEIALYSSPRVPNGLLIVPTIVNYLYVWFSPSLQKMAVRLLKKFAEEFSMSLLVCMGMDGTSIRETFAFRLTLPTCAIEVKVAILELVAVCLEKQPGLTEALFNIMHQAERKRIFPRPADEFLTEGCSQFLDSYLERMYKEDDIVCDKLYDSTMTVLRAMWYHRNEILVNFFRKREKFWSHLFAPLFKTLVTGAKGYSQLLDVITLELYKSPLLENNFSKSLKELLDKSKDHWKKLAMYVLDVPANNENEKEQHTKQDRLIEPLYEINLESWYHFIVMLTDDRTAKNYPINVTQAHLLTQLALDSLLERVKEPNDSSSGKIPMLLASLSLRCITSWKQMCVGDSRIFKTRLSQLTQEIAQTYRGFGKALRQTMISLLLGCVQLVKSTLAEDSASLEYLLAHSCTIAIYELEELKKAALQLEHRKQQFSVTLTTDEKDTQKKADCHSAETLRGIRESLPATLAISMVTQLLRSYVERNANFKHRLRASCVQLRQMIPELMVCVGYTLQKYPYLKFSTAALSLLGVISRSPYCSYPINDNDIAKLWLSLIPPADISNSMLDSLYDDSVNGQWRCQDWWPLYTLGLEFLIGLVSSETHMMFVNHIVVFLNSHEHQLMVVSTLLRHTADLLAADLIQSLVALIHATATQIYIWNAIQQSVRETLIKCMYLAYDSTVNLLLRPRILKFIIDGISVESAEELESCDSRLPSGELKLLVNKLIVINTTCALSFVHFSPKLNTLVDTIYTQDYWYTPMAEMNFGPPQMSMSSGPRLTYGTIISSTQLFTQALHSRSQPVAASLPASSTSQPGREDKTDSAKKEWERAAPENLRRMHTSKDLRRIIHAASGSTSRTSNIGREFLGYVSGLDVTVPLLSSPRLVRRPYDPLICENTILSRATALATGRHVTKSSSSGAAGAPGNGSPIVARNHRFSDPWFESMDENNTRLALEINLILILSQALEGVKSPRLALRDRQLIARETATELGVFFDFLEHRGTPDIWQVKGSLIDADTRSSRTIQDTSDPTQINLPARLQKNSTIDKAPVCSPDHENFSMEMNRTETQEKRLDDSVLTTGVFKTNVSSVQFLPLMGKLLKTVVESLDSTQFR</sequence>
<dbReference type="FunCoup" id="F4W7X9">
    <property type="interactions" value="1717"/>
</dbReference>
<proteinExistence type="predicted"/>
<dbReference type="eggNOG" id="KOG4833">
    <property type="taxonomic scope" value="Eukaryota"/>
</dbReference>
<dbReference type="GO" id="GO:0006405">
    <property type="term" value="P:RNA export from nucleus"/>
    <property type="evidence" value="ECO:0007669"/>
    <property type="project" value="TreeGrafter"/>
</dbReference>
<dbReference type="GO" id="GO:0006606">
    <property type="term" value="P:protein import into nucleus"/>
    <property type="evidence" value="ECO:0007669"/>
    <property type="project" value="TreeGrafter"/>
</dbReference>
<reference evidence="2" key="1">
    <citation type="submission" date="2011-02" db="EMBL/GenBank/DDBJ databases">
        <title>The genome of the leaf-cutting ant Acromyrmex echinatior suggests key adaptations to social evolution and fungus farming.</title>
        <authorList>
            <person name="Nygaard S."/>
            <person name="Zhang G."/>
        </authorList>
    </citation>
    <scope>NUCLEOTIDE SEQUENCE</scope>
</reference>
<dbReference type="PANTHER" id="PTHR31431">
    <property type="entry name" value="NUCLEOPORIN NUP188 HOMOLOG"/>
    <property type="match status" value="1"/>
</dbReference>
<organism evidence="3">
    <name type="scientific">Acromyrmex echinatior</name>
    <name type="common">Panamanian leafcutter ant</name>
    <name type="synonym">Acromyrmex octospinosus echinatior</name>
    <dbReference type="NCBI Taxonomy" id="103372"/>
    <lineage>
        <taxon>Eukaryota</taxon>
        <taxon>Metazoa</taxon>
        <taxon>Ecdysozoa</taxon>
        <taxon>Arthropoda</taxon>
        <taxon>Hexapoda</taxon>
        <taxon>Insecta</taxon>
        <taxon>Pterygota</taxon>
        <taxon>Neoptera</taxon>
        <taxon>Endopterygota</taxon>
        <taxon>Hymenoptera</taxon>
        <taxon>Apocrita</taxon>
        <taxon>Aculeata</taxon>
        <taxon>Formicoidea</taxon>
        <taxon>Formicidae</taxon>
        <taxon>Myrmicinae</taxon>
        <taxon>Acromyrmex</taxon>
    </lineage>
</organism>
<dbReference type="InterPro" id="IPR044840">
    <property type="entry name" value="Nup188"/>
</dbReference>
<dbReference type="EMBL" id="GL887888">
    <property type="protein sequence ID" value="EGI69649.1"/>
    <property type="molecule type" value="Genomic_DNA"/>
</dbReference>
<accession>F4W7X9</accession>
<name>F4W7X9_ACREC</name>
<dbReference type="InParanoid" id="F4W7X9"/>
<dbReference type="PANTHER" id="PTHR31431:SF1">
    <property type="entry name" value="NUCLEOPORIN NUP188"/>
    <property type="match status" value="1"/>
</dbReference>
<protein>
    <submittedName>
        <fullName evidence="2">Nucleoporin NUP188-like protein</fullName>
    </submittedName>
</protein>
<dbReference type="Proteomes" id="UP000007755">
    <property type="component" value="Unassembled WGS sequence"/>
</dbReference>
<dbReference type="GO" id="GO:0044611">
    <property type="term" value="C:nuclear pore inner ring"/>
    <property type="evidence" value="ECO:0007669"/>
    <property type="project" value="TreeGrafter"/>
</dbReference>
<gene>
    <name evidence="2" type="ORF">G5I_01556</name>
</gene>
<feature type="region of interest" description="Disordered" evidence="1">
    <location>
        <begin position="1571"/>
        <end position="1600"/>
    </location>
</feature>
<dbReference type="GO" id="GO:0017056">
    <property type="term" value="F:structural constituent of nuclear pore"/>
    <property type="evidence" value="ECO:0007669"/>
    <property type="project" value="InterPro"/>
</dbReference>
<feature type="compositionally biased region" description="Polar residues" evidence="1">
    <location>
        <begin position="1571"/>
        <end position="1583"/>
    </location>
</feature>
<evidence type="ECO:0000256" key="1">
    <source>
        <dbReference type="SAM" id="MobiDB-lite"/>
    </source>
</evidence>